<dbReference type="SUPFAM" id="SSF52047">
    <property type="entry name" value="RNI-like"/>
    <property type="match status" value="1"/>
</dbReference>
<reference evidence="1 2" key="1">
    <citation type="submission" date="2024-01" db="EMBL/GenBank/DDBJ databases">
        <title>A draft genome for a cacao thread blight-causing isolate of Paramarasmius palmivorus.</title>
        <authorList>
            <person name="Baruah I.K."/>
            <person name="Bukari Y."/>
            <person name="Amoako-Attah I."/>
            <person name="Meinhardt L.W."/>
            <person name="Bailey B.A."/>
            <person name="Cohen S.P."/>
        </authorList>
    </citation>
    <scope>NUCLEOTIDE SEQUENCE [LARGE SCALE GENOMIC DNA]</scope>
    <source>
        <strain evidence="1 2">GH-12</strain>
    </source>
</reference>
<dbReference type="AlphaFoldDB" id="A0AAW0CG42"/>
<name>A0AAW0CG42_9AGAR</name>
<dbReference type="Proteomes" id="UP001383192">
    <property type="component" value="Unassembled WGS sequence"/>
</dbReference>
<protein>
    <recommendedName>
        <fullName evidence="3">F-box domain-containing protein</fullName>
    </recommendedName>
</protein>
<comment type="caution">
    <text evidence="1">The sequence shown here is derived from an EMBL/GenBank/DDBJ whole genome shotgun (WGS) entry which is preliminary data.</text>
</comment>
<organism evidence="1 2">
    <name type="scientific">Paramarasmius palmivorus</name>
    <dbReference type="NCBI Taxonomy" id="297713"/>
    <lineage>
        <taxon>Eukaryota</taxon>
        <taxon>Fungi</taxon>
        <taxon>Dikarya</taxon>
        <taxon>Basidiomycota</taxon>
        <taxon>Agaricomycotina</taxon>
        <taxon>Agaricomycetes</taxon>
        <taxon>Agaricomycetidae</taxon>
        <taxon>Agaricales</taxon>
        <taxon>Marasmiineae</taxon>
        <taxon>Marasmiaceae</taxon>
        <taxon>Paramarasmius</taxon>
    </lineage>
</organism>
<evidence type="ECO:0008006" key="3">
    <source>
        <dbReference type="Google" id="ProtNLM"/>
    </source>
</evidence>
<proteinExistence type="predicted"/>
<evidence type="ECO:0000313" key="2">
    <source>
        <dbReference type="Proteomes" id="UP001383192"/>
    </source>
</evidence>
<dbReference type="Gene3D" id="3.80.10.10">
    <property type="entry name" value="Ribonuclease Inhibitor"/>
    <property type="match status" value="1"/>
</dbReference>
<dbReference type="InterPro" id="IPR032675">
    <property type="entry name" value="LRR_dom_sf"/>
</dbReference>
<accession>A0AAW0CG42</accession>
<dbReference type="EMBL" id="JAYKXP010000049">
    <property type="protein sequence ID" value="KAK7036743.1"/>
    <property type="molecule type" value="Genomic_DNA"/>
</dbReference>
<sequence>MSIPARFPIELFGEVAEHLDLVDKAKLCLTSKQVHSFVLPLLYSTLELRGSLCLSRVRFLIAHPHLSRFVRELVLIPNHMKPGPTQKHLSSEVELTRAMELLAPNLSSLEKFVWDGSEIADDYLWVALRKSCPSLRDIAINLGTKPMDPTSALFQFDDLLHFGLSSKVRDDDYSPNVSFDQSEKLPTEFWDMLINRSPRLRSLSLGHRGASHHSRRNLDITPITKARWSSLSRLTLENCRIEDSSDPFSNFNAFSEFIAAHQSITHLQIHGLPDLGYRDLLKHLKSLGCPVSLGAVPFAINTTIEELTLTDEAYNGIAFHAFREYVASLPSLKKLSLWMDFSSNANDAGTKYDHIEELRGLVSRCPKLESLKVMCSTKGKDSFCMGDFSQVIQGSSCLKAVEMWKCHKAGDAPPAQVAEKLFRDHTGLEEVVIRSIHGHRRRRSDSLRIMQTGLYRVCRAVDGRLENIIANEKGGKWLPWAVTTKRDEQELNRKPVNRRSWFTGSFWNGFWRRGATFRFYEARW</sequence>
<keyword evidence="2" id="KW-1185">Reference proteome</keyword>
<evidence type="ECO:0000313" key="1">
    <source>
        <dbReference type="EMBL" id="KAK7036743.1"/>
    </source>
</evidence>
<gene>
    <name evidence="1" type="ORF">VNI00_011409</name>
</gene>